<dbReference type="PROSITE" id="PS50005">
    <property type="entry name" value="TPR"/>
    <property type="match status" value="2"/>
</dbReference>
<dbReference type="SUPFAM" id="SSF48452">
    <property type="entry name" value="TPR-like"/>
    <property type="match status" value="1"/>
</dbReference>
<protein>
    <submittedName>
        <fullName evidence="4">Tetratricopeptide repeat protein</fullName>
    </submittedName>
</protein>
<evidence type="ECO:0000256" key="1">
    <source>
        <dbReference type="ARBA" id="ARBA00022737"/>
    </source>
</evidence>
<dbReference type="PROSITE" id="PS50293">
    <property type="entry name" value="TPR_REGION"/>
    <property type="match status" value="1"/>
</dbReference>
<accession>A0A7C4KFB2</accession>
<comment type="caution">
    <text evidence="4">The sequence shown here is derived from an EMBL/GenBank/DDBJ whole genome shotgun (WGS) entry which is preliminary data.</text>
</comment>
<dbReference type="InterPro" id="IPR051012">
    <property type="entry name" value="CellSynth/LPSAsmb/PSIAsmb"/>
</dbReference>
<keyword evidence="2 3" id="KW-0802">TPR repeat</keyword>
<dbReference type="AlphaFoldDB" id="A0A7C4KFB2"/>
<evidence type="ECO:0000256" key="2">
    <source>
        <dbReference type="ARBA" id="ARBA00022803"/>
    </source>
</evidence>
<dbReference type="PANTHER" id="PTHR45586">
    <property type="entry name" value="TPR REPEAT-CONTAINING PROTEIN PA4667"/>
    <property type="match status" value="1"/>
</dbReference>
<evidence type="ECO:0000256" key="3">
    <source>
        <dbReference type="PROSITE-ProRule" id="PRU00339"/>
    </source>
</evidence>
<dbReference type="Gene3D" id="1.25.40.10">
    <property type="entry name" value="Tetratricopeptide repeat domain"/>
    <property type="match status" value="1"/>
</dbReference>
<dbReference type="InterPro" id="IPR019734">
    <property type="entry name" value="TPR_rpt"/>
</dbReference>
<proteinExistence type="predicted"/>
<organism evidence="4">
    <name type="scientific">Anaerolinea thermolimosa</name>
    <dbReference type="NCBI Taxonomy" id="229919"/>
    <lineage>
        <taxon>Bacteria</taxon>
        <taxon>Bacillati</taxon>
        <taxon>Chloroflexota</taxon>
        <taxon>Anaerolineae</taxon>
        <taxon>Anaerolineales</taxon>
        <taxon>Anaerolineaceae</taxon>
        <taxon>Anaerolinea</taxon>
    </lineage>
</organism>
<dbReference type="Pfam" id="PF14559">
    <property type="entry name" value="TPR_19"/>
    <property type="match status" value="1"/>
</dbReference>
<dbReference type="InterPro" id="IPR011990">
    <property type="entry name" value="TPR-like_helical_dom_sf"/>
</dbReference>
<keyword evidence="1" id="KW-0677">Repeat</keyword>
<dbReference type="InterPro" id="IPR029063">
    <property type="entry name" value="SAM-dependent_MTases_sf"/>
</dbReference>
<sequence>MSPQQSLDESAPLLTWVVAGEARRAGFSLRALSNHMMRLGRMEQARVVAVFDDVGEPLPAWGEDLPPEWAETLQRVVIDRQSLARHPLRELFPLAAAWEAGIEAATGTFVALLESGSYIPEEDLERLFALLEGRRPVEFSPVDCWMVLSRRWLPYEFLVCGASPAEVESFLACQRGNIPGEHLHPGLAFPAGGLIFNKALYQRIRATEGEATLARAALRYPWFDLSGLGIQGWVLEAPPSLSAERLPVSVMRDSAVWRQHRWMGFTLPQIEAELSAQTLREEMLVAFQGAAQRRKSLSEALGPVAAFYQQIFDQETPRYWDWLTAVRWYSARFFPLSGLVWSERCAESLVQAASACRPMKLAVIHDWETIEKRGNFLTPAHLAEVLDACGHLGYARFIDAPPLEGIGEYFKTGVPVDLAILQPGTNDLALIVAMLSAIVPHLAPGGALVFHHPRQEIFAAVWERLSEHWPALPGLVCGSSGLLLNATLTCGETRLPDPAFTEVKRLLSGASAHLGRGALDEAEVLLEQVLLWAPGMPEAVKALGHLYLQTGRYEKAVQSFYEALMENPADLEVLLMMAGMYLQAGDPEQARGYAERALALAPENPVALQMVQMLGPVTTPAA</sequence>
<feature type="repeat" description="TPR" evidence="3">
    <location>
        <begin position="537"/>
        <end position="570"/>
    </location>
</feature>
<dbReference type="SUPFAM" id="SSF53335">
    <property type="entry name" value="S-adenosyl-L-methionine-dependent methyltransferases"/>
    <property type="match status" value="1"/>
</dbReference>
<name>A0A7C4KFB2_9CHLR</name>
<gene>
    <name evidence="4" type="ORF">ENT37_00205</name>
</gene>
<dbReference type="PANTHER" id="PTHR45586:SF1">
    <property type="entry name" value="LIPOPOLYSACCHARIDE ASSEMBLY PROTEIN B"/>
    <property type="match status" value="1"/>
</dbReference>
<reference evidence="4" key="1">
    <citation type="journal article" date="2020" name="mSystems">
        <title>Genome- and Community-Level Interaction Insights into Carbon Utilization and Element Cycling Functions of Hydrothermarchaeota in Hydrothermal Sediment.</title>
        <authorList>
            <person name="Zhou Z."/>
            <person name="Liu Y."/>
            <person name="Xu W."/>
            <person name="Pan J."/>
            <person name="Luo Z.H."/>
            <person name="Li M."/>
        </authorList>
    </citation>
    <scope>NUCLEOTIDE SEQUENCE [LARGE SCALE GENOMIC DNA]</scope>
    <source>
        <strain evidence="4">SpSt-573</strain>
    </source>
</reference>
<dbReference type="EMBL" id="DSYK01000009">
    <property type="protein sequence ID" value="HGS20274.1"/>
    <property type="molecule type" value="Genomic_DNA"/>
</dbReference>
<feature type="repeat" description="TPR" evidence="3">
    <location>
        <begin position="571"/>
        <end position="604"/>
    </location>
</feature>
<dbReference type="SMART" id="SM00028">
    <property type="entry name" value="TPR"/>
    <property type="match status" value="2"/>
</dbReference>
<evidence type="ECO:0000313" key="4">
    <source>
        <dbReference type="EMBL" id="HGS20274.1"/>
    </source>
</evidence>